<comment type="caution">
    <text evidence="6">The sequence shown here is derived from an EMBL/GenBank/DDBJ whole genome shotgun (WGS) entry which is preliminary data.</text>
</comment>
<dbReference type="Gene3D" id="3.30.160.390">
    <property type="entry name" value="Integrase, DNA-binding domain"/>
    <property type="match status" value="1"/>
</dbReference>
<dbReference type="Gene3D" id="1.10.443.10">
    <property type="entry name" value="Intergrase catalytic core"/>
    <property type="match status" value="1"/>
</dbReference>
<evidence type="ECO:0000259" key="5">
    <source>
        <dbReference type="PROSITE" id="PS51898"/>
    </source>
</evidence>
<dbReference type="EMBL" id="JBHSML010000033">
    <property type="protein sequence ID" value="MFC5519208.1"/>
    <property type="molecule type" value="Genomic_DNA"/>
</dbReference>
<dbReference type="InterPro" id="IPR013762">
    <property type="entry name" value="Integrase-like_cat_sf"/>
</dbReference>
<keyword evidence="4" id="KW-0233">DNA recombination</keyword>
<keyword evidence="2" id="KW-0229">DNA integration</keyword>
<organism evidence="6 7">
    <name type="scientific">Kaistia terrae</name>
    <dbReference type="NCBI Taxonomy" id="537017"/>
    <lineage>
        <taxon>Bacteria</taxon>
        <taxon>Pseudomonadati</taxon>
        <taxon>Pseudomonadota</taxon>
        <taxon>Alphaproteobacteria</taxon>
        <taxon>Hyphomicrobiales</taxon>
        <taxon>Kaistiaceae</taxon>
        <taxon>Kaistia</taxon>
    </lineage>
</organism>
<dbReference type="RefSeq" id="WP_266346003.1">
    <property type="nucleotide sequence ID" value="NZ_JAPKNH010000012.1"/>
</dbReference>
<evidence type="ECO:0000256" key="4">
    <source>
        <dbReference type="ARBA" id="ARBA00023172"/>
    </source>
</evidence>
<dbReference type="Proteomes" id="UP001596150">
    <property type="component" value="Unassembled WGS sequence"/>
</dbReference>
<sequence>MRLTKRVIDDLAVSPGEREIFLWDDAVTGYGVRVSPTGRKVLLVRYRIGSRQRFLSLGPLGSPYTVETGRDRARSILRAVAEGDDPQSKKMEQRREMTVGELIDQYLSVGPTDKPSKRQSSWVTDASNLNRHIRPLVGGRLVSEMSSAHVSKLRADIERGRTAVDEKTGYRGRAIVRGGAGVSNRAINVFQAMLTWALKHELVSSNPAKGVARTKTQRLERFLSEAESGQLLVTLDALEAEGRVHSVYSAIIRLLLFTGARRSEIVDLKWSEIDFDRCYILLAPARHKTGAKTGSKRIALAPSALEIVGSQPRVSDFVFPAFRGVGRLDAPTSGLGKAWDRVREAANLAGVRLHDLRHTFASFGVSTGETLYSMGKAMGHSSGTMTERYAHLADDPIRAAVGRTVTAIERTRSNNEH</sequence>
<evidence type="ECO:0000256" key="3">
    <source>
        <dbReference type="ARBA" id="ARBA00023125"/>
    </source>
</evidence>
<dbReference type="Pfam" id="PF00589">
    <property type="entry name" value="Phage_integrase"/>
    <property type="match status" value="1"/>
</dbReference>
<dbReference type="PANTHER" id="PTHR30629:SF2">
    <property type="entry name" value="PROPHAGE INTEGRASE INTS-RELATED"/>
    <property type="match status" value="1"/>
</dbReference>
<reference evidence="7" key="1">
    <citation type="journal article" date="2019" name="Int. J. Syst. Evol. Microbiol.">
        <title>The Global Catalogue of Microorganisms (GCM) 10K type strain sequencing project: providing services to taxonomists for standard genome sequencing and annotation.</title>
        <authorList>
            <consortium name="The Broad Institute Genomics Platform"/>
            <consortium name="The Broad Institute Genome Sequencing Center for Infectious Disease"/>
            <person name="Wu L."/>
            <person name="Ma J."/>
        </authorList>
    </citation>
    <scope>NUCLEOTIDE SEQUENCE [LARGE SCALE GENOMIC DNA]</scope>
    <source>
        <strain evidence="7">KACC 12633</strain>
    </source>
</reference>
<dbReference type="Gene3D" id="1.10.150.130">
    <property type="match status" value="1"/>
</dbReference>
<evidence type="ECO:0000313" key="7">
    <source>
        <dbReference type="Proteomes" id="UP001596150"/>
    </source>
</evidence>
<dbReference type="PROSITE" id="PS51898">
    <property type="entry name" value="TYR_RECOMBINASE"/>
    <property type="match status" value="1"/>
</dbReference>
<dbReference type="Pfam" id="PF13356">
    <property type="entry name" value="Arm-DNA-bind_3"/>
    <property type="match status" value="1"/>
</dbReference>
<dbReference type="PANTHER" id="PTHR30629">
    <property type="entry name" value="PROPHAGE INTEGRASE"/>
    <property type="match status" value="1"/>
</dbReference>
<keyword evidence="7" id="KW-1185">Reference proteome</keyword>
<evidence type="ECO:0000256" key="2">
    <source>
        <dbReference type="ARBA" id="ARBA00022908"/>
    </source>
</evidence>
<evidence type="ECO:0000313" key="6">
    <source>
        <dbReference type="EMBL" id="MFC5519208.1"/>
    </source>
</evidence>
<dbReference type="InterPro" id="IPR038488">
    <property type="entry name" value="Integrase_DNA-bd_sf"/>
</dbReference>
<comment type="similarity">
    <text evidence="1">Belongs to the 'phage' integrase family.</text>
</comment>
<accession>A0ABW0Q3G3</accession>
<name>A0ABW0Q3G3_9HYPH</name>
<gene>
    <name evidence="6" type="ORF">ACFPP9_25815</name>
</gene>
<proteinExistence type="inferred from homology"/>
<dbReference type="SUPFAM" id="SSF56349">
    <property type="entry name" value="DNA breaking-rejoining enzymes"/>
    <property type="match status" value="1"/>
</dbReference>
<dbReference type="CDD" id="cd00796">
    <property type="entry name" value="INT_Rci_Hp1_C"/>
    <property type="match status" value="1"/>
</dbReference>
<dbReference type="InterPro" id="IPR050808">
    <property type="entry name" value="Phage_Integrase"/>
</dbReference>
<dbReference type="InterPro" id="IPR025166">
    <property type="entry name" value="Integrase_DNA_bind_dom"/>
</dbReference>
<protein>
    <submittedName>
        <fullName evidence="6">Tyrosine-type recombinase/integrase</fullName>
    </submittedName>
</protein>
<dbReference type="InterPro" id="IPR011010">
    <property type="entry name" value="DNA_brk_join_enz"/>
</dbReference>
<keyword evidence="3" id="KW-0238">DNA-binding</keyword>
<dbReference type="InterPro" id="IPR010998">
    <property type="entry name" value="Integrase_recombinase_N"/>
</dbReference>
<evidence type="ECO:0000256" key="1">
    <source>
        <dbReference type="ARBA" id="ARBA00008857"/>
    </source>
</evidence>
<dbReference type="InterPro" id="IPR002104">
    <property type="entry name" value="Integrase_catalytic"/>
</dbReference>
<feature type="domain" description="Tyr recombinase" evidence="5">
    <location>
        <begin position="218"/>
        <end position="402"/>
    </location>
</feature>